<comment type="pathway">
    <text evidence="4 5">Cofactor biosynthesis; NAD(+) biosynthesis; quinolinate from L-kynurenine: step 2/3.</text>
</comment>
<feature type="domain" description="Aminotransferase class V" evidence="7">
    <location>
        <begin position="109"/>
        <end position="290"/>
    </location>
</feature>
<protein>
    <recommendedName>
        <fullName evidence="4 5">Kynureninase</fullName>
        <ecNumber evidence="4 5">3.7.1.3</ecNumber>
    </recommendedName>
    <alternativeName>
        <fullName evidence="4">Biosynthesis of nicotinic acid protein 5</fullName>
    </alternativeName>
    <alternativeName>
        <fullName evidence="4">L-kynurenine hydrolase</fullName>
    </alternativeName>
</protein>
<dbReference type="Proteomes" id="UP001274830">
    <property type="component" value="Unassembled WGS sequence"/>
</dbReference>
<dbReference type="AlphaFoldDB" id="A0AAE0WJT3"/>
<dbReference type="InterPro" id="IPR015422">
    <property type="entry name" value="PyrdxlP-dep_Trfase_small"/>
</dbReference>
<organism evidence="8 9">
    <name type="scientific">Recurvomyces mirabilis</name>
    <dbReference type="NCBI Taxonomy" id="574656"/>
    <lineage>
        <taxon>Eukaryota</taxon>
        <taxon>Fungi</taxon>
        <taxon>Dikarya</taxon>
        <taxon>Ascomycota</taxon>
        <taxon>Pezizomycotina</taxon>
        <taxon>Dothideomycetes</taxon>
        <taxon>Dothideomycetidae</taxon>
        <taxon>Mycosphaerellales</taxon>
        <taxon>Teratosphaeriaceae</taxon>
        <taxon>Recurvomyces</taxon>
    </lineage>
</organism>
<dbReference type="GO" id="GO:0019441">
    <property type="term" value="P:L-tryptophan catabolic process to kynurenine"/>
    <property type="evidence" value="ECO:0007669"/>
    <property type="project" value="TreeGrafter"/>
</dbReference>
<evidence type="ECO:0000256" key="5">
    <source>
        <dbReference type="PIRNR" id="PIRNR038800"/>
    </source>
</evidence>
<dbReference type="PANTHER" id="PTHR14084">
    <property type="entry name" value="KYNURENINASE"/>
    <property type="match status" value="1"/>
</dbReference>
<dbReference type="GO" id="GO:0097053">
    <property type="term" value="P:L-kynurenine catabolic process"/>
    <property type="evidence" value="ECO:0007669"/>
    <property type="project" value="UniProtKB-UniRule"/>
</dbReference>
<feature type="compositionally biased region" description="Basic and acidic residues" evidence="6">
    <location>
        <begin position="34"/>
        <end position="44"/>
    </location>
</feature>
<dbReference type="HAMAP" id="MF_01970">
    <property type="entry name" value="Kynureninase"/>
    <property type="match status" value="1"/>
</dbReference>
<comment type="caution">
    <text evidence="8">The sequence shown here is derived from an EMBL/GenBank/DDBJ whole genome shotgun (WGS) entry which is preliminary data.</text>
</comment>
<dbReference type="GO" id="GO:0034354">
    <property type="term" value="P:'de novo' NAD+ biosynthetic process from L-tryptophan"/>
    <property type="evidence" value="ECO:0007669"/>
    <property type="project" value="UniProtKB-UniRule"/>
</dbReference>
<feature type="binding site" evidence="4">
    <location>
        <position position="342"/>
    </location>
    <ligand>
        <name>pyridoxal 5'-phosphate</name>
        <dbReference type="ChEBI" id="CHEBI:597326"/>
    </ligand>
</feature>
<keyword evidence="4 5" id="KW-0963">Cytoplasm</keyword>
<dbReference type="Gene3D" id="3.90.1150.10">
    <property type="entry name" value="Aspartate Aminotransferase, domain 1"/>
    <property type="match status" value="1"/>
</dbReference>
<feature type="binding site" evidence="4">
    <location>
        <begin position="158"/>
        <end position="161"/>
    </location>
    <ligand>
        <name>pyridoxal 5'-phosphate</name>
        <dbReference type="ChEBI" id="CHEBI:597326"/>
    </ligand>
</feature>
<evidence type="ECO:0000313" key="8">
    <source>
        <dbReference type="EMBL" id="KAK3673015.1"/>
    </source>
</evidence>
<evidence type="ECO:0000256" key="1">
    <source>
        <dbReference type="ARBA" id="ARBA00022642"/>
    </source>
</evidence>
<feature type="binding site" evidence="4">
    <location>
        <position position="314"/>
    </location>
    <ligand>
        <name>pyridoxal 5'-phosphate</name>
        <dbReference type="ChEBI" id="CHEBI:597326"/>
    </ligand>
</feature>
<evidence type="ECO:0000259" key="7">
    <source>
        <dbReference type="Pfam" id="PF00266"/>
    </source>
</evidence>
<feature type="binding site" evidence="4">
    <location>
        <position position="269"/>
    </location>
    <ligand>
        <name>pyridoxal 5'-phosphate</name>
        <dbReference type="ChEBI" id="CHEBI:597326"/>
    </ligand>
</feature>
<dbReference type="PIRSF" id="PIRSF038800">
    <property type="entry name" value="KYNU"/>
    <property type="match status" value="1"/>
</dbReference>
<comment type="similarity">
    <text evidence="4 5">Belongs to the kynureninase family.</text>
</comment>
<evidence type="ECO:0000256" key="4">
    <source>
        <dbReference type="HAMAP-Rule" id="MF_03017"/>
    </source>
</evidence>
<gene>
    <name evidence="4 8" type="primary">BNA5</name>
    <name evidence="8" type="ORF">LTR78_007126</name>
</gene>
<dbReference type="FunFam" id="3.40.640.10:FF:000031">
    <property type="entry name" value="Kynureninase"/>
    <property type="match status" value="1"/>
</dbReference>
<dbReference type="Pfam" id="PF22580">
    <property type="entry name" value="KYNU_C"/>
    <property type="match status" value="1"/>
</dbReference>
<name>A0AAE0WJT3_9PEZI</name>
<feature type="binding site" evidence="4">
    <location>
        <position position="131"/>
    </location>
    <ligand>
        <name>pyridoxal 5'-phosphate</name>
        <dbReference type="ChEBI" id="CHEBI:597326"/>
    </ligand>
</feature>
<dbReference type="GeneID" id="89966942"/>
<comment type="cofactor">
    <cofactor evidence="4 5">
        <name>pyridoxal 5'-phosphate</name>
        <dbReference type="ChEBI" id="CHEBI:597326"/>
    </cofactor>
</comment>
<feature type="region of interest" description="Disordered" evidence="6">
    <location>
        <begin position="32"/>
        <end position="54"/>
    </location>
</feature>
<comment type="subunit">
    <text evidence="4 5">Homodimer.</text>
</comment>
<evidence type="ECO:0000256" key="3">
    <source>
        <dbReference type="ARBA" id="ARBA00022898"/>
    </source>
</evidence>
<dbReference type="EC" id="3.7.1.3" evidence="4 5"/>
<dbReference type="PANTHER" id="PTHR14084:SF0">
    <property type="entry name" value="KYNURENINASE"/>
    <property type="match status" value="1"/>
</dbReference>
<comment type="catalytic activity">
    <reaction evidence="4 5">
        <text>L-kynurenine + H2O = anthranilate + L-alanine + H(+)</text>
        <dbReference type="Rhea" id="RHEA:16813"/>
        <dbReference type="ChEBI" id="CHEBI:15377"/>
        <dbReference type="ChEBI" id="CHEBI:15378"/>
        <dbReference type="ChEBI" id="CHEBI:16567"/>
        <dbReference type="ChEBI" id="CHEBI:57959"/>
        <dbReference type="ChEBI" id="CHEBI:57972"/>
        <dbReference type="EC" id="3.7.1.3"/>
    </reaction>
</comment>
<comment type="catalytic activity">
    <reaction evidence="5">
        <text>3-hydroxy-L-kynurenine + H2O = 3-hydroxyanthranilate + L-alanine + H(+)</text>
        <dbReference type="Rhea" id="RHEA:25143"/>
        <dbReference type="ChEBI" id="CHEBI:15377"/>
        <dbReference type="ChEBI" id="CHEBI:15378"/>
        <dbReference type="ChEBI" id="CHEBI:36559"/>
        <dbReference type="ChEBI" id="CHEBI:57972"/>
        <dbReference type="ChEBI" id="CHEBI:58125"/>
        <dbReference type="EC" id="3.7.1.3"/>
    </reaction>
</comment>
<dbReference type="InterPro" id="IPR015421">
    <property type="entry name" value="PyrdxlP-dep_Trfase_major"/>
</dbReference>
<dbReference type="SUPFAM" id="SSF53383">
    <property type="entry name" value="PLP-dependent transferases"/>
    <property type="match status" value="1"/>
</dbReference>
<feature type="modified residue" description="N6-(pyridoxal phosphate)lysine" evidence="4">
    <location>
        <position position="270"/>
    </location>
</feature>
<keyword evidence="1 4" id="KW-0662">Pyridine nucleotide biosynthesis</keyword>
<comment type="subcellular location">
    <subcellularLocation>
        <location evidence="4 5">Cytoplasm</location>
    </subcellularLocation>
</comment>
<dbReference type="RefSeq" id="XP_064690014.1">
    <property type="nucleotide sequence ID" value="XM_064842386.1"/>
</dbReference>
<accession>A0AAE0WJT3</accession>
<evidence type="ECO:0000256" key="6">
    <source>
        <dbReference type="SAM" id="MobiDB-lite"/>
    </source>
</evidence>
<reference evidence="8" key="1">
    <citation type="submission" date="2023-07" db="EMBL/GenBank/DDBJ databases">
        <title>Black Yeasts Isolated from many extreme environments.</title>
        <authorList>
            <person name="Coleine C."/>
            <person name="Stajich J.E."/>
            <person name="Selbmann L."/>
        </authorList>
    </citation>
    <scope>NUCLEOTIDE SEQUENCE</scope>
    <source>
        <strain evidence="8">CCFEE 5485</strain>
    </source>
</reference>
<keyword evidence="3 4" id="KW-0663">Pyridoxal phosphate</keyword>
<dbReference type="InterPro" id="IPR015424">
    <property type="entry name" value="PyrdxlP-dep_Trfase"/>
</dbReference>
<dbReference type="GO" id="GO:0030429">
    <property type="term" value="F:kynureninase activity"/>
    <property type="evidence" value="ECO:0007669"/>
    <property type="project" value="UniProtKB-UniRule"/>
</dbReference>
<dbReference type="InterPro" id="IPR010111">
    <property type="entry name" value="Kynureninase"/>
</dbReference>
<sequence length="500" mass="55766">MKAGQAGLDHARKLDQEHGLLHLRDNFHIPTKAELSRKTAKAPDRQQNGNGNDEPSIYLCGNSLGLQPHLTKKYFQQYLDTWATKGVYGHFTDMEDTDLVPWLHVDDDCKPEMAKIVGALPDEVAIMQTLTANLHLMMASFYRPTKERFKIIIERKAFPSDHYAVESHIAHHNLDPATSMILIAPPKSGSLLLTTAHILSTIDKHATDTALLLLPGIQFYTGQYFDMKRITAHAQSKGIIVGWDLAHAVGNVPMQLHDWNVDFAAWCTYKYLNCGPGSIGGCFVHERHGEVTENPPSQEGEEPTFEYRPRLSGWWGSSKTSRFAMTNRFHPIPGAGGFQLSNTSVADSTAVKASLDVFKQTSIEALREKSLKLTKYLEESLDALAQEMRDSVGRECFSQITPREAEQRGAQISVLLDEGLLDHVMEALEKEGVVLDERKPDVIRVAPAPLYNTFEDVFRFIEAFRVALRGAEGDGKKRGENLGSVMVDGGREAKGWSEIK</sequence>
<evidence type="ECO:0000313" key="9">
    <source>
        <dbReference type="Proteomes" id="UP001274830"/>
    </source>
</evidence>
<dbReference type="InterPro" id="IPR000192">
    <property type="entry name" value="Aminotrans_V_dom"/>
</dbReference>
<keyword evidence="2 4" id="KW-0378">Hydrolase</keyword>
<dbReference type="Gene3D" id="3.40.640.10">
    <property type="entry name" value="Type I PLP-dependent aspartate aminotransferase-like (Major domain)"/>
    <property type="match status" value="1"/>
</dbReference>
<proteinExistence type="inferred from homology"/>
<dbReference type="GO" id="GO:0043420">
    <property type="term" value="P:anthranilate metabolic process"/>
    <property type="evidence" value="ECO:0007669"/>
    <property type="project" value="UniProtKB-UniRule"/>
</dbReference>
<dbReference type="GO" id="GO:0005737">
    <property type="term" value="C:cytoplasm"/>
    <property type="evidence" value="ECO:0007669"/>
    <property type="project" value="UniProtKB-SubCell"/>
</dbReference>
<dbReference type="Pfam" id="PF00266">
    <property type="entry name" value="Aminotran_5"/>
    <property type="match status" value="1"/>
</dbReference>
<feature type="binding site" evidence="4">
    <location>
        <position position="244"/>
    </location>
    <ligand>
        <name>pyridoxal 5'-phosphate</name>
        <dbReference type="ChEBI" id="CHEBI:597326"/>
    </ligand>
</feature>
<evidence type="ECO:0000256" key="2">
    <source>
        <dbReference type="ARBA" id="ARBA00022801"/>
    </source>
</evidence>
<feature type="binding site" evidence="4">
    <location>
        <position position="247"/>
    </location>
    <ligand>
        <name>pyridoxal 5'-phosphate</name>
        <dbReference type="ChEBI" id="CHEBI:597326"/>
    </ligand>
</feature>
<dbReference type="NCBIfam" id="TIGR01814">
    <property type="entry name" value="kynureninase"/>
    <property type="match status" value="1"/>
</dbReference>
<comment type="caution">
    <text evidence="4">Lacks conserved residue(s) required for the propagation of feature annotation.</text>
</comment>
<keyword evidence="9" id="KW-1185">Reference proteome</keyword>
<feature type="binding site" evidence="4">
    <location>
        <position position="130"/>
    </location>
    <ligand>
        <name>pyridoxal 5'-phosphate</name>
        <dbReference type="ChEBI" id="CHEBI:597326"/>
    </ligand>
</feature>
<comment type="function">
    <text evidence="4 5">Catalyzes the cleavage of L-kynurenine (L-Kyn) and L-3-hydroxykynurenine (L-3OHKyn) into anthranilic acid (AA) and 3-hydroxyanthranilic acid (3-OHAA), respectively.</text>
</comment>
<dbReference type="GO" id="GO:0019805">
    <property type="term" value="P:quinolinate biosynthetic process"/>
    <property type="evidence" value="ECO:0007669"/>
    <property type="project" value="UniProtKB-UniRule"/>
</dbReference>
<dbReference type="GO" id="GO:0030170">
    <property type="term" value="F:pyridoxal phosphate binding"/>
    <property type="evidence" value="ECO:0007669"/>
    <property type="project" value="UniProtKB-UniRule"/>
</dbReference>
<dbReference type="EMBL" id="JAUTXT010000028">
    <property type="protein sequence ID" value="KAK3673015.1"/>
    <property type="molecule type" value="Genomic_DNA"/>
</dbReference>
<comment type="pathway">
    <text evidence="4 5">Amino-acid degradation; L-kynurenine degradation; L-alanine and anthranilate from L-kynurenine: step 1/1.</text>
</comment>